<organism evidence="2 3">
    <name type="scientific">Candidatus Aeolococcus gillhamiae</name>
    <dbReference type="NCBI Taxonomy" id="3127015"/>
    <lineage>
        <taxon>Bacteria</taxon>
        <taxon>Bacillati</taxon>
        <taxon>Candidatus Dormiibacterota</taxon>
        <taxon>Candidatus Dormibacteria</taxon>
        <taxon>Candidatus Aeolococcales</taxon>
        <taxon>Candidatus Aeolococcaceae</taxon>
        <taxon>Candidatus Aeolococcus</taxon>
    </lineage>
</organism>
<evidence type="ECO:0000313" key="4">
    <source>
        <dbReference type="Proteomes" id="UP000606991"/>
    </source>
</evidence>
<evidence type="ECO:0000313" key="1">
    <source>
        <dbReference type="EMBL" id="MBJ7594964.1"/>
    </source>
</evidence>
<gene>
    <name evidence="2" type="ORF">DLM65_08000</name>
    <name evidence="1" type="ORF">JF886_08925</name>
</gene>
<accession>A0A934N632</accession>
<dbReference type="EMBL" id="QHBU01000151">
    <property type="protein sequence ID" value="PZR80488.1"/>
    <property type="molecule type" value="Genomic_DNA"/>
</dbReference>
<evidence type="ECO:0000313" key="2">
    <source>
        <dbReference type="EMBL" id="PZR80488.1"/>
    </source>
</evidence>
<reference evidence="1 4" key="3">
    <citation type="submission" date="2020-10" db="EMBL/GenBank/DDBJ databases">
        <title>Ca. Dormibacterota MAGs.</title>
        <authorList>
            <person name="Montgomery K."/>
        </authorList>
    </citation>
    <scope>NUCLEOTIDE SEQUENCE [LARGE SCALE GENOMIC DNA]</scope>
    <source>
        <strain evidence="1">SC8812_S17_18</strain>
    </source>
</reference>
<dbReference type="AlphaFoldDB" id="A0A2W6A559"/>
<reference evidence="2 3" key="1">
    <citation type="journal article" date="2017" name="Nature">
        <title>Atmospheric trace gases support primary production in Antarctic desert surface soil.</title>
        <authorList>
            <person name="Ji M."/>
            <person name="Greening C."/>
            <person name="Vanwonterghem I."/>
            <person name="Carere C.R."/>
            <person name="Bay S.K."/>
            <person name="Steen J.A."/>
            <person name="Montgomery K."/>
            <person name="Lines T."/>
            <person name="Beardall J."/>
            <person name="van Dorst J."/>
            <person name="Snape I."/>
            <person name="Stott M.B."/>
            <person name="Hugenholtz P."/>
            <person name="Ferrari B.C."/>
        </authorList>
    </citation>
    <scope>NUCLEOTIDE SEQUENCE [LARGE SCALE GENOMIC DNA]</scope>
    <source>
        <strain evidence="2">RRmetagenome_bin12</strain>
    </source>
</reference>
<reference evidence="2" key="2">
    <citation type="submission" date="2018-05" db="EMBL/GenBank/DDBJ databases">
        <authorList>
            <person name="Ferrari B."/>
        </authorList>
    </citation>
    <scope>NUCLEOTIDE SEQUENCE</scope>
    <source>
        <strain evidence="2">RRmetagenome_bin12</strain>
    </source>
</reference>
<dbReference type="RefSeq" id="WP_337311636.1">
    <property type="nucleotide sequence ID" value="NZ_JAEKNS010000094.1"/>
</dbReference>
<sequence length="66" mass="7308">MRPQLATSPDVYDRARRFAREQGMPVYISEGEVVVERPAKTTAMVWPNGSVTWGNASGSDRRRAAA</sequence>
<accession>A0A2W6A559</accession>
<dbReference type="EMBL" id="JAEKNS010000094">
    <property type="protein sequence ID" value="MBJ7594964.1"/>
    <property type="molecule type" value="Genomic_DNA"/>
</dbReference>
<protein>
    <submittedName>
        <fullName evidence="2">Uncharacterized protein</fullName>
    </submittedName>
</protein>
<dbReference type="Proteomes" id="UP000606991">
    <property type="component" value="Unassembled WGS sequence"/>
</dbReference>
<evidence type="ECO:0000313" key="3">
    <source>
        <dbReference type="Proteomes" id="UP000248724"/>
    </source>
</evidence>
<dbReference type="Proteomes" id="UP000248724">
    <property type="component" value="Unassembled WGS sequence"/>
</dbReference>
<proteinExistence type="predicted"/>
<comment type="caution">
    <text evidence="2">The sequence shown here is derived from an EMBL/GenBank/DDBJ whole genome shotgun (WGS) entry which is preliminary data.</text>
</comment>
<name>A0A2W6A559_9BACT</name>